<gene>
    <name evidence="2" type="ordered locus">Bresu_3255</name>
</gene>
<proteinExistence type="predicted"/>
<accession>D9QG19</accession>
<dbReference type="Proteomes" id="UP000002696">
    <property type="component" value="Chromosome"/>
</dbReference>
<dbReference type="KEGG" id="bsb:Bresu_3255"/>
<dbReference type="OrthoDB" id="7594608at2"/>
<feature type="signal peptide" evidence="1">
    <location>
        <begin position="1"/>
        <end position="18"/>
    </location>
</feature>
<evidence type="ECO:0008006" key="4">
    <source>
        <dbReference type="Google" id="ProtNLM"/>
    </source>
</evidence>
<dbReference type="EMBL" id="CP002102">
    <property type="protein sequence ID" value="ADL02561.1"/>
    <property type="molecule type" value="Genomic_DNA"/>
</dbReference>
<sequence>MKRIVAAALMAGAAGLSACERTAADSAPAVEPTATSSSVPTAPSGTVATDVGAASATPAQPIVEGAPSFAVLYPGGEIDAPATVATSAAGPGGLVAFRTDADPATIVEFYRTRAEAAGLSSVMAMNMGEARSYGAAKADAGANLQVVASPIEGGQTSVQLSWSAGG</sequence>
<evidence type="ECO:0000313" key="3">
    <source>
        <dbReference type="Proteomes" id="UP000002696"/>
    </source>
</evidence>
<dbReference type="STRING" id="633149.Bresu_3255"/>
<dbReference type="RefSeq" id="WP_013270661.1">
    <property type="nucleotide sequence ID" value="NC_014375.1"/>
</dbReference>
<keyword evidence="3" id="KW-1185">Reference proteome</keyword>
<keyword evidence="1" id="KW-0732">Signal</keyword>
<dbReference type="AlphaFoldDB" id="D9QG19"/>
<name>D9QG19_BRESC</name>
<evidence type="ECO:0000313" key="2">
    <source>
        <dbReference type="EMBL" id="ADL02561.1"/>
    </source>
</evidence>
<reference evidence="3" key="1">
    <citation type="journal article" date="2011" name="J. Bacteriol.">
        <title>Genome sequences of eight morphologically diverse alphaproteobacteria.</title>
        <authorList>
            <consortium name="US DOE Joint Genome Institute"/>
            <person name="Brown P.J."/>
            <person name="Kysela D.T."/>
            <person name="Buechlein A."/>
            <person name="Hemmerich C."/>
            <person name="Brun Y.V."/>
        </authorList>
    </citation>
    <scope>NUCLEOTIDE SEQUENCE [LARGE SCALE GENOMIC DNA]</scope>
    <source>
        <strain evidence="3">ATCC 15264 / DSM 4735 / LMG 14903 / NBRC 16000 / CB 81</strain>
    </source>
</reference>
<evidence type="ECO:0000256" key="1">
    <source>
        <dbReference type="SAM" id="SignalP"/>
    </source>
</evidence>
<dbReference type="HOGENOM" id="CLU_1657458_0_0_5"/>
<dbReference type="InParanoid" id="D9QG19"/>
<dbReference type="BioCyc" id="BSUB633149:G1GM8-3270-MONOMER"/>
<organism evidence="2 3">
    <name type="scientific">Brevundimonas subvibrioides (strain ATCC 15264 / DSM 4735 / LMG 14903 / NBRC 16000 / CB 81)</name>
    <name type="common">Caulobacter subvibrioides</name>
    <dbReference type="NCBI Taxonomy" id="633149"/>
    <lineage>
        <taxon>Bacteria</taxon>
        <taxon>Pseudomonadati</taxon>
        <taxon>Pseudomonadota</taxon>
        <taxon>Alphaproteobacteria</taxon>
        <taxon>Caulobacterales</taxon>
        <taxon>Caulobacteraceae</taxon>
        <taxon>Brevundimonas</taxon>
    </lineage>
</organism>
<protein>
    <recommendedName>
        <fullName evidence="4">Lipoprotein</fullName>
    </recommendedName>
</protein>
<dbReference type="PROSITE" id="PS51257">
    <property type="entry name" value="PROKAR_LIPOPROTEIN"/>
    <property type="match status" value="1"/>
</dbReference>
<feature type="chain" id="PRO_5003126648" description="Lipoprotein" evidence="1">
    <location>
        <begin position="19"/>
        <end position="166"/>
    </location>
</feature>